<evidence type="ECO:0000259" key="5">
    <source>
        <dbReference type="Pfam" id="PF00890"/>
    </source>
</evidence>
<evidence type="ECO:0000256" key="2">
    <source>
        <dbReference type="ARBA" id="ARBA00022630"/>
    </source>
</evidence>
<reference evidence="6" key="1">
    <citation type="submission" date="2019-02" db="EMBL/GenBank/DDBJ databases">
        <authorList>
            <person name="Li S.-H."/>
        </authorList>
    </citation>
    <scope>NUCLEOTIDE SEQUENCE</scope>
    <source>
        <strain evidence="6">IMCC14734</strain>
    </source>
</reference>
<keyword evidence="2" id="KW-0285">Flavoprotein</keyword>
<dbReference type="Gene3D" id="3.50.50.60">
    <property type="entry name" value="FAD/NAD(P)-binding domain"/>
    <property type="match status" value="2"/>
</dbReference>
<dbReference type="Proteomes" id="UP001143362">
    <property type="component" value="Unassembled WGS sequence"/>
</dbReference>
<dbReference type="PANTHER" id="PTHR43400:SF10">
    <property type="entry name" value="3-OXOSTEROID 1-DEHYDROGENASE"/>
    <property type="match status" value="1"/>
</dbReference>
<dbReference type="SUPFAM" id="SSF56425">
    <property type="entry name" value="Succinate dehydrogenase/fumarate reductase flavoprotein, catalytic domain"/>
    <property type="match status" value="1"/>
</dbReference>
<organism evidence="6 7">
    <name type="scientific">Candidatus Litorirhabdus singularis</name>
    <dbReference type="NCBI Taxonomy" id="2518993"/>
    <lineage>
        <taxon>Bacteria</taxon>
        <taxon>Pseudomonadati</taxon>
        <taxon>Pseudomonadota</taxon>
        <taxon>Gammaproteobacteria</taxon>
        <taxon>Cellvibrionales</taxon>
        <taxon>Halieaceae</taxon>
        <taxon>Candidatus Litorirhabdus</taxon>
    </lineage>
</organism>
<keyword evidence="7" id="KW-1185">Reference proteome</keyword>
<dbReference type="PANTHER" id="PTHR43400">
    <property type="entry name" value="FUMARATE REDUCTASE"/>
    <property type="match status" value="1"/>
</dbReference>
<dbReference type="Pfam" id="PF00890">
    <property type="entry name" value="FAD_binding_2"/>
    <property type="match status" value="1"/>
</dbReference>
<evidence type="ECO:0000256" key="3">
    <source>
        <dbReference type="ARBA" id="ARBA00022827"/>
    </source>
</evidence>
<sequence>MTDEKNLSRRSLLLGGGAGLAAASLGGCATTSDASTQRSWDIETDVLVCGSGAAGGTAALYAAKAGARVTVIEKGSAWGGTTAKSGCHIWIPNNFELRSRGVDDDRRACLQYMAQYSYPHLFQPEHPQLGLDTNTFELLAAFYDNGASMVDEMMAWKAFRFRAAKIWTNGKYTPDYFDHSPWNQVPRGRGLEPIDSDGRFAAGKGVVDTMRQALLAEGCTLVMRHRAEQLVLDGAGAVIGLLARNDDGQEVAIRAQRGVVFATGCYSHNQEYLRQYQMDPVFGTCAVPTNEGDFIPIAGAVGAQLANMAGAWRGQVVLEDTLRYKAVPAVVYWPPGDSMLLVDRSGKRCVNEKRGYNDRVRQLYNFDASAAGYPHLLTFMVYDQRTADLRAGNHPIPPLPEAAPYVIVGDTLEQLSQRIQERLATLASHTGGIELEDAFSDQLQATVERFNNMARAGVDTDFGRGNYREDQDWSNYTPPKQGTQWEPQSELNATLYPLQAKGPYYAIILAPGLLGTNGGPKVNAQAEVLDYQNKPISGLYAAGNCMAHPAANAYWAAGATIGSALTFGKIAGQQVALRQSMGAQEETL</sequence>
<keyword evidence="3" id="KW-0274">FAD</keyword>
<dbReference type="PRINTS" id="PR00411">
    <property type="entry name" value="PNDRDTASEI"/>
</dbReference>
<dbReference type="PROSITE" id="PS51318">
    <property type="entry name" value="TAT"/>
    <property type="match status" value="1"/>
</dbReference>
<accession>A0ABT3TLP6</accession>
<keyword evidence="4" id="KW-0560">Oxidoreductase</keyword>
<protein>
    <submittedName>
        <fullName evidence="6">FAD-dependent oxidoreductase</fullName>
    </submittedName>
</protein>
<name>A0ABT3TLP6_9GAMM</name>
<feature type="domain" description="FAD-dependent oxidoreductase 2 FAD-binding" evidence="5">
    <location>
        <begin position="45"/>
        <end position="560"/>
    </location>
</feature>
<dbReference type="InterPro" id="IPR050315">
    <property type="entry name" value="FAD-oxidoreductase_2"/>
</dbReference>
<evidence type="ECO:0000256" key="1">
    <source>
        <dbReference type="ARBA" id="ARBA00001974"/>
    </source>
</evidence>
<dbReference type="EMBL" id="SHNN01000003">
    <property type="protein sequence ID" value="MCX2982262.1"/>
    <property type="molecule type" value="Genomic_DNA"/>
</dbReference>
<gene>
    <name evidence="6" type="ORF">EYC98_15475</name>
</gene>
<dbReference type="SUPFAM" id="SSF51905">
    <property type="entry name" value="FAD/NAD(P)-binding domain"/>
    <property type="match status" value="1"/>
</dbReference>
<dbReference type="RefSeq" id="WP_279246287.1">
    <property type="nucleotide sequence ID" value="NZ_SHNN01000003.1"/>
</dbReference>
<dbReference type="InterPro" id="IPR006311">
    <property type="entry name" value="TAT_signal"/>
</dbReference>
<evidence type="ECO:0000313" key="6">
    <source>
        <dbReference type="EMBL" id="MCX2982262.1"/>
    </source>
</evidence>
<proteinExistence type="predicted"/>
<dbReference type="InterPro" id="IPR003953">
    <property type="entry name" value="FAD-dep_OxRdtase_2_FAD-bd"/>
</dbReference>
<comment type="cofactor">
    <cofactor evidence="1">
        <name>FAD</name>
        <dbReference type="ChEBI" id="CHEBI:57692"/>
    </cofactor>
</comment>
<dbReference type="InterPro" id="IPR036188">
    <property type="entry name" value="FAD/NAD-bd_sf"/>
</dbReference>
<dbReference type="PROSITE" id="PS51257">
    <property type="entry name" value="PROKAR_LIPOPROTEIN"/>
    <property type="match status" value="1"/>
</dbReference>
<dbReference type="InterPro" id="IPR027477">
    <property type="entry name" value="Succ_DH/fumarate_Rdtase_cat_sf"/>
</dbReference>
<evidence type="ECO:0000313" key="7">
    <source>
        <dbReference type="Proteomes" id="UP001143362"/>
    </source>
</evidence>
<evidence type="ECO:0000256" key="4">
    <source>
        <dbReference type="ARBA" id="ARBA00023002"/>
    </source>
</evidence>
<comment type="caution">
    <text evidence="6">The sequence shown here is derived from an EMBL/GenBank/DDBJ whole genome shotgun (WGS) entry which is preliminary data.</text>
</comment>
<dbReference type="Gene3D" id="3.90.700.10">
    <property type="entry name" value="Succinate dehydrogenase/fumarate reductase flavoprotein, catalytic domain"/>
    <property type="match status" value="1"/>
</dbReference>